<organism evidence="2 3">
    <name type="scientific">Candidatus Allocopromorpha excrementavium</name>
    <dbReference type="NCBI Taxonomy" id="2840741"/>
    <lineage>
        <taxon>Bacteria</taxon>
        <taxon>Bacillati</taxon>
        <taxon>Bacillota</taxon>
        <taxon>Clostridia</taxon>
        <taxon>Eubacteriales</taxon>
        <taxon>Eubacteriaceae</taxon>
        <taxon>Eubacteriaceae incertae sedis</taxon>
        <taxon>Candidatus Allocopromorpha</taxon>
    </lineage>
</organism>
<dbReference type="EMBL" id="DVLX01000010">
    <property type="protein sequence ID" value="HIT98774.1"/>
    <property type="molecule type" value="Genomic_DNA"/>
</dbReference>
<comment type="caution">
    <text evidence="2">The sequence shown here is derived from an EMBL/GenBank/DDBJ whole genome shotgun (WGS) entry which is preliminary data.</text>
</comment>
<evidence type="ECO:0000313" key="2">
    <source>
        <dbReference type="EMBL" id="HIT98774.1"/>
    </source>
</evidence>
<accession>A0A9D1HBG6</accession>
<protein>
    <recommendedName>
        <fullName evidence="4">DNA-directed RNA polymerase subunit P</fullName>
    </recommendedName>
</protein>
<gene>
    <name evidence="2" type="ORF">IAD12_00780</name>
</gene>
<dbReference type="PANTHER" id="PTHR37826:SF3">
    <property type="entry name" value="J DOMAIN-CONTAINING PROTEIN"/>
    <property type="match status" value="1"/>
</dbReference>
<dbReference type="AlphaFoldDB" id="A0A9D1HBG6"/>
<evidence type="ECO:0000313" key="3">
    <source>
        <dbReference type="Proteomes" id="UP000824159"/>
    </source>
</evidence>
<dbReference type="Gene3D" id="2.20.28.30">
    <property type="entry name" value="RNA polymerase ii, chain L"/>
    <property type="match status" value="2"/>
</dbReference>
<keyword evidence="1" id="KW-0812">Transmembrane</keyword>
<reference evidence="2" key="1">
    <citation type="submission" date="2020-10" db="EMBL/GenBank/DDBJ databases">
        <authorList>
            <person name="Gilroy R."/>
        </authorList>
    </citation>
    <scope>NUCLEOTIDE SEQUENCE</scope>
    <source>
        <strain evidence="2">CHK176-22527</strain>
    </source>
</reference>
<evidence type="ECO:0008006" key="4">
    <source>
        <dbReference type="Google" id="ProtNLM"/>
    </source>
</evidence>
<feature type="transmembrane region" description="Helical" evidence="1">
    <location>
        <begin position="342"/>
        <end position="364"/>
    </location>
</feature>
<reference evidence="2" key="2">
    <citation type="journal article" date="2021" name="PeerJ">
        <title>Extensive microbial diversity within the chicken gut microbiome revealed by metagenomics and culture.</title>
        <authorList>
            <person name="Gilroy R."/>
            <person name="Ravi A."/>
            <person name="Getino M."/>
            <person name="Pursley I."/>
            <person name="Horton D.L."/>
            <person name="Alikhan N.F."/>
            <person name="Baker D."/>
            <person name="Gharbi K."/>
            <person name="Hall N."/>
            <person name="Watson M."/>
            <person name="Adriaenssens E.M."/>
            <person name="Foster-Nyarko E."/>
            <person name="Jarju S."/>
            <person name="Secka A."/>
            <person name="Antonio M."/>
            <person name="Oren A."/>
            <person name="Chaudhuri R.R."/>
            <person name="La Ragione R."/>
            <person name="Hildebrand F."/>
            <person name="Pallen M.J."/>
        </authorList>
    </citation>
    <scope>NUCLEOTIDE SEQUENCE</scope>
    <source>
        <strain evidence="2">CHK176-22527</strain>
    </source>
</reference>
<sequence length="365" mass="41336">MSDQMEYKCPACGGSLAFDSDSQKLKCPYCDSTFDLNQFEASAETEGQSAEGFDDMNWNVRAGSEWEAGEEDGMSILSCNSCGGEIVCEDTTIADSCPYCGSPVVLKGRLSGMLKPDYIIPFKLDKKDAKEAFRKHVSSKKLVPEIFKNKRHIDEIKGVYVPFWLFDASVDADISYRGERTRVWTDREYRYEEHNYYSIFRSGNVVFDNVPVDGSKKMPDDLMESLEPYDFKEAVDFKSAYLAGFMADRYDVGVQESIEKANMRIKMSTEEMFLSTVDGFGNVLTERSYIRLNNGIAKYALYPVWLLNTKWEGNIYTFAMNGQTGKFIGDLPLDKRAFWRKFGVLAGIFSVVGCVLSVLVDYLLI</sequence>
<keyword evidence="1" id="KW-0472">Membrane</keyword>
<evidence type="ECO:0000256" key="1">
    <source>
        <dbReference type="SAM" id="Phobius"/>
    </source>
</evidence>
<keyword evidence="1" id="KW-1133">Transmembrane helix</keyword>
<name>A0A9D1HBG6_9FIRM</name>
<dbReference type="Proteomes" id="UP000824159">
    <property type="component" value="Unassembled WGS sequence"/>
</dbReference>
<proteinExistence type="predicted"/>
<dbReference type="PANTHER" id="PTHR37826">
    <property type="entry name" value="FLOTILLIN BAND_7_5 DOMAIN PROTEIN"/>
    <property type="match status" value="1"/>
</dbReference>